<reference evidence="5 6" key="1">
    <citation type="submission" date="2017-11" db="EMBL/GenBank/DDBJ databases">
        <title>Genome sequence of Entomoplasma freundtii BARC 318 (ATCC 51999).</title>
        <authorList>
            <person name="Lo W.-S."/>
            <person name="Gasparich G.E."/>
            <person name="Kuo C.-H."/>
        </authorList>
    </citation>
    <scope>NUCLEOTIDE SEQUENCE [LARGE SCALE GENOMIC DNA]</scope>
    <source>
        <strain evidence="5 6">BARC 318</strain>
    </source>
</reference>
<dbReference type="SUPFAM" id="SSF51445">
    <property type="entry name" value="(Trans)glycosidases"/>
    <property type="match status" value="1"/>
</dbReference>
<keyword evidence="2" id="KW-0378">Hydrolase</keyword>
<dbReference type="AlphaFoldDB" id="A0A2K8NQI4"/>
<name>A0A2K8NQI4_9MOLU</name>
<dbReference type="PRINTS" id="PR00131">
    <property type="entry name" value="GLHYDRLASE1"/>
</dbReference>
<comment type="similarity">
    <text evidence="1 4">Belongs to the glycosyl hydrolase 1 family.</text>
</comment>
<dbReference type="Proteomes" id="UP000232222">
    <property type="component" value="Chromosome"/>
</dbReference>
<dbReference type="OrthoDB" id="391810at2"/>
<dbReference type="Pfam" id="PF00232">
    <property type="entry name" value="Glyco_hydro_1"/>
    <property type="match status" value="1"/>
</dbReference>
<dbReference type="KEGG" id="efr:EFREU_v1c00270"/>
<dbReference type="GO" id="GO:0008422">
    <property type="term" value="F:beta-glucosidase activity"/>
    <property type="evidence" value="ECO:0007669"/>
    <property type="project" value="TreeGrafter"/>
</dbReference>
<dbReference type="InterPro" id="IPR017853">
    <property type="entry name" value="GH"/>
</dbReference>
<dbReference type="PANTHER" id="PTHR10353:SF139">
    <property type="entry name" value="6-PHOSPHO-BETA-GLUCOSIDASE GMUD"/>
    <property type="match status" value="1"/>
</dbReference>
<accession>A0A2K8NQI4</accession>
<evidence type="ECO:0000313" key="5">
    <source>
        <dbReference type="EMBL" id="ATZ16054.1"/>
    </source>
</evidence>
<keyword evidence="3" id="KW-0326">Glycosidase</keyword>
<evidence type="ECO:0000256" key="2">
    <source>
        <dbReference type="ARBA" id="ARBA00022801"/>
    </source>
</evidence>
<dbReference type="GO" id="GO:0005829">
    <property type="term" value="C:cytosol"/>
    <property type="evidence" value="ECO:0007669"/>
    <property type="project" value="TreeGrafter"/>
</dbReference>
<evidence type="ECO:0000313" key="6">
    <source>
        <dbReference type="Proteomes" id="UP000232222"/>
    </source>
</evidence>
<protein>
    <submittedName>
        <fullName evidence="5">6-phospho-beta-glucosidase</fullName>
    </submittedName>
</protein>
<gene>
    <name evidence="5" type="primary">bglA</name>
    <name evidence="5" type="ORF">EFREU_v1c00270</name>
</gene>
<organism evidence="5 6">
    <name type="scientific">Entomoplasma freundtii</name>
    <dbReference type="NCBI Taxonomy" id="74700"/>
    <lineage>
        <taxon>Bacteria</taxon>
        <taxon>Bacillati</taxon>
        <taxon>Mycoplasmatota</taxon>
        <taxon>Mollicutes</taxon>
        <taxon>Entomoplasmatales</taxon>
        <taxon>Entomoplasmataceae</taxon>
        <taxon>Entomoplasma</taxon>
    </lineage>
</organism>
<dbReference type="FunFam" id="3.20.20.80:FF:000004">
    <property type="entry name" value="Beta-glucosidase 6-phospho-beta-glucosidase"/>
    <property type="match status" value="1"/>
</dbReference>
<evidence type="ECO:0000256" key="4">
    <source>
        <dbReference type="RuleBase" id="RU003690"/>
    </source>
</evidence>
<sequence length="469" mass="54855">MKIQFNPDFWWGTATSGPQSEGNFGKKQMSIMDYWFENKPEDFFNQVGPTITTAVYKHYSKDIELMKGLKHNSFRTSIQWTRLIADLETNKPDPEAIAFYRSYFEKLKTSHIKVVVNLFHFDMPIAFQNIGGFENPKVIDHFVAYAKICFQEFGDVVDYWITFNEPIVPIEACYLYKLYWPKICDFKRAIQAAWGTLVAHAKVVNAFHLLFQSDPHKQIGVVLNLTPAYPKSDNQADVQAAQRRDLMFNRFFLDGTVKGTISPELVDLLEAEGHLPKVQPNDLKQIAEAKIDFLGVNYYQPARIQAPTEIFEGPLMPEKWFANYEWPERRINPHRGWEIHPKTLYNIAMDLKENYNNIPWFVSENGMGVSDEGRFRNESGQIQDDYRIDFIKEHLYWLHLAIKDGANCFGYHLWTFIDCWSWANAFKNRYGLVELDLETQNRRTKKSGEWLRNVIENNNQIEIDTALIQ</sequence>
<dbReference type="InterPro" id="IPR001360">
    <property type="entry name" value="Glyco_hydro_1"/>
</dbReference>
<evidence type="ECO:0000256" key="3">
    <source>
        <dbReference type="ARBA" id="ARBA00023295"/>
    </source>
</evidence>
<keyword evidence="6" id="KW-1185">Reference proteome</keyword>
<dbReference type="GO" id="GO:0016052">
    <property type="term" value="P:carbohydrate catabolic process"/>
    <property type="evidence" value="ECO:0007669"/>
    <property type="project" value="TreeGrafter"/>
</dbReference>
<dbReference type="PANTHER" id="PTHR10353">
    <property type="entry name" value="GLYCOSYL HYDROLASE"/>
    <property type="match status" value="1"/>
</dbReference>
<dbReference type="Gene3D" id="3.20.20.80">
    <property type="entry name" value="Glycosidases"/>
    <property type="match status" value="1"/>
</dbReference>
<dbReference type="RefSeq" id="WP_100609020.1">
    <property type="nucleotide sequence ID" value="NZ_CP024962.1"/>
</dbReference>
<evidence type="ECO:0000256" key="1">
    <source>
        <dbReference type="ARBA" id="ARBA00010838"/>
    </source>
</evidence>
<proteinExistence type="inferred from homology"/>
<dbReference type="EMBL" id="CP024962">
    <property type="protein sequence ID" value="ATZ16054.1"/>
    <property type="molecule type" value="Genomic_DNA"/>
</dbReference>